<evidence type="ECO:0000313" key="3">
    <source>
        <dbReference type="Proteomes" id="UP000703038"/>
    </source>
</evidence>
<feature type="compositionally biased region" description="Polar residues" evidence="1">
    <location>
        <begin position="1"/>
        <end position="14"/>
    </location>
</feature>
<keyword evidence="3" id="KW-1185">Reference proteome</keyword>
<comment type="caution">
    <text evidence="2">The sequence shown here is derived from an EMBL/GenBank/DDBJ whole genome shotgun (WGS) entry which is preliminary data.</text>
</comment>
<evidence type="ECO:0000313" key="2">
    <source>
        <dbReference type="EMBL" id="MBM7413877.1"/>
    </source>
</evidence>
<proteinExistence type="predicted"/>
<organism evidence="2 3">
    <name type="scientific">Rhodococcoides corynebacterioides</name>
    <dbReference type="NCBI Taxonomy" id="53972"/>
    <lineage>
        <taxon>Bacteria</taxon>
        <taxon>Bacillati</taxon>
        <taxon>Actinomycetota</taxon>
        <taxon>Actinomycetes</taxon>
        <taxon>Mycobacteriales</taxon>
        <taxon>Nocardiaceae</taxon>
        <taxon>Rhodococcoides</taxon>
    </lineage>
</organism>
<feature type="region of interest" description="Disordered" evidence="1">
    <location>
        <begin position="1"/>
        <end position="35"/>
    </location>
</feature>
<name>A0ABS2KPY2_9NOCA</name>
<evidence type="ECO:0000256" key="1">
    <source>
        <dbReference type="SAM" id="MobiDB-lite"/>
    </source>
</evidence>
<dbReference type="EMBL" id="JAFBBK010000001">
    <property type="protein sequence ID" value="MBM7413877.1"/>
    <property type="molecule type" value="Genomic_DNA"/>
</dbReference>
<reference evidence="2 3" key="1">
    <citation type="submission" date="2021-01" db="EMBL/GenBank/DDBJ databases">
        <title>Genomics of switchgrass bacterial isolates.</title>
        <authorList>
            <person name="Shade A."/>
        </authorList>
    </citation>
    <scope>NUCLEOTIDE SEQUENCE [LARGE SCALE GENOMIC DNA]</scope>
    <source>
        <strain evidence="2 3">PvP111</strain>
    </source>
</reference>
<dbReference type="Proteomes" id="UP000703038">
    <property type="component" value="Unassembled WGS sequence"/>
</dbReference>
<protein>
    <submittedName>
        <fullName evidence="2">Uncharacterized protein</fullName>
    </submittedName>
</protein>
<sequence>MTLTSRLHTLSSHIHVNPGSPVERDAREPFSSGEK</sequence>
<feature type="compositionally biased region" description="Basic and acidic residues" evidence="1">
    <location>
        <begin position="22"/>
        <end position="35"/>
    </location>
</feature>
<accession>A0ABS2KPY2</accession>
<gene>
    <name evidence="2" type="ORF">JOE42_000610</name>
</gene>